<protein>
    <submittedName>
        <fullName evidence="2">Type IX secretion system membrane protein PorP/SprF</fullName>
    </submittedName>
</protein>
<name>A0A5C6V9U7_9FLAO</name>
<proteinExistence type="predicted"/>
<feature type="signal peptide" evidence="1">
    <location>
        <begin position="1"/>
        <end position="33"/>
    </location>
</feature>
<comment type="caution">
    <text evidence="2">The sequence shown here is derived from an EMBL/GenBank/DDBJ whole genome shotgun (WGS) entry which is preliminary data.</text>
</comment>
<evidence type="ECO:0000313" key="3">
    <source>
        <dbReference type="Proteomes" id="UP000321168"/>
    </source>
</evidence>
<keyword evidence="3" id="KW-1185">Reference proteome</keyword>
<dbReference type="Pfam" id="PF11751">
    <property type="entry name" value="PorP_SprF"/>
    <property type="match status" value="1"/>
</dbReference>
<evidence type="ECO:0000313" key="2">
    <source>
        <dbReference type="EMBL" id="TXC81957.1"/>
    </source>
</evidence>
<dbReference type="Proteomes" id="UP000321168">
    <property type="component" value="Unassembled WGS sequence"/>
</dbReference>
<keyword evidence="1" id="KW-0732">Signal</keyword>
<dbReference type="AlphaFoldDB" id="A0A5C6V9U7"/>
<organism evidence="2 3">
    <name type="scientific">Luteibaculum oceani</name>
    <dbReference type="NCBI Taxonomy" id="1294296"/>
    <lineage>
        <taxon>Bacteria</taxon>
        <taxon>Pseudomonadati</taxon>
        <taxon>Bacteroidota</taxon>
        <taxon>Flavobacteriia</taxon>
        <taxon>Flavobacteriales</taxon>
        <taxon>Luteibaculaceae</taxon>
        <taxon>Luteibaculum</taxon>
    </lineage>
</organism>
<gene>
    <name evidence="2" type="ORF">FRX97_02365</name>
</gene>
<feature type="chain" id="PRO_5023127633" evidence="1">
    <location>
        <begin position="34"/>
        <end position="352"/>
    </location>
</feature>
<dbReference type="OrthoDB" id="1186563at2"/>
<evidence type="ECO:0000256" key="1">
    <source>
        <dbReference type="SAM" id="SignalP"/>
    </source>
</evidence>
<sequence>MLKTAVFTHYTMVSKLFKTSVLLLSLLSVSSLAFGQEAHFSQYNRAPLQLNPALTGAFFGDWKVSNNYRSQWSSLLSKPVTTIGLGFEKPIYLDIDKVAVGVFAMKDEAGGDKGFSTTRVAVSGAYHKLVDYSELRFGVQLAYTTKTIDKNLSFPEGFNRVTGEFDPELTELEPLARDQVSYLDVNFGVSWGMYFENFRPEVGLAMFHLNKPTESFYGTGNKRETQVAANASFKYFFNKNFYLDPNFMVLSQSKARNMLAGLSAGMRFDPNNAGVNDASFGFLLRNGFTDNPDAFIVLAGLGISNFDAGISYDFNISQLKEGLSNNGSFEISISYTAPSTRLIKTKIDSERL</sequence>
<accession>A0A5C6V9U7</accession>
<dbReference type="NCBIfam" id="TIGR03519">
    <property type="entry name" value="T9SS_PorP_fam"/>
    <property type="match status" value="1"/>
</dbReference>
<dbReference type="EMBL" id="VORB01000002">
    <property type="protein sequence ID" value="TXC81957.1"/>
    <property type="molecule type" value="Genomic_DNA"/>
</dbReference>
<dbReference type="InterPro" id="IPR019861">
    <property type="entry name" value="PorP/SprF_Bacteroidetes"/>
</dbReference>
<reference evidence="2 3" key="1">
    <citation type="submission" date="2019-08" db="EMBL/GenBank/DDBJ databases">
        <title>Genome of Luteibaculum oceani JCM 18817.</title>
        <authorList>
            <person name="Bowman J.P."/>
        </authorList>
    </citation>
    <scope>NUCLEOTIDE SEQUENCE [LARGE SCALE GENOMIC DNA]</scope>
    <source>
        <strain evidence="2 3">JCM 18817</strain>
    </source>
</reference>